<keyword evidence="2 6" id="KW-0235">DNA replication</keyword>
<gene>
    <name evidence="6 8" type="primary">recF</name>
    <name evidence="8" type="ORF">TTHT_2056</name>
</gene>
<dbReference type="SUPFAM" id="SSF52540">
    <property type="entry name" value="P-loop containing nucleoside triphosphate hydrolases"/>
    <property type="match status" value="1"/>
</dbReference>
<keyword evidence="6" id="KW-0227">DNA damage</keyword>
<reference evidence="8 9" key="1">
    <citation type="journal article" date="2012" name="Extremophiles">
        <title>Thermotomaculum hydrothermale gen. nov., sp. nov., a novel heterotrophic thermophile within the phylum Acidobacteria from a deep-sea hydrothermal vent chimney in the Southern Okinawa Trough.</title>
        <authorList>
            <person name="Izumi H."/>
            <person name="Nunoura T."/>
            <person name="Miyazaki M."/>
            <person name="Mino S."/>
            <person name="Toki T."/>
            <person name="Takai K."/>
            <person name="Sako Y."/>
            <person name="Sawabe T."/>
            <person name="Nakagawa S."/>
        </authorList>
    </citation>
    <scope>NUCLEOTIDE SEQUENCE [LARGE SCALE GENOMIC DNA]</scope>
    <source>
        <strain evidence="8 9">AC55</strain>
    </source>
</reference>
<keyword evidence="4 6" id="KW-0067">ATP-binding</keyword>
<dbReference type="PANTHER" id="PTHR32182:SF0">
    <property type="entry name" value="DNA REPLICATION AND REPAIR PROTEIN RECF"/>
    <property type="match status" value="1"/>
</dbReference>
<evidence type="ECO:0000313" key="8">
    <source>
        <dbReference type="EMBL" id="BBB33495.1"/>
    </source>
</evidence>
<protein>
    <recommendedName>
        <fullName evidence="6">DNA replication and repair protein RecF</fullName>
    </recommendedName>
</protein>
<dbReference type="GO" id="GO:0009432">
    <property type="term" value="P:SOS response"/>
    <property type="evidence" value="ECO:0007669"/>
    <property type="project" value="UniProtKB-UniRule"/>
</dbReference>
<dbReference type="Proteomes" id="UP000595564">
    <property type="component" value="Chromosome"/>
</dbReference>
<dbReference type="GO" id="GO:0006260">
    <property type="term" value="P:DNA replication"/>
    <property type="evidence" value="ECO:0007669"/>
    <property type="project" value="UniProtKB-UniRule"/>
</dbReference>
<dbReference type="GO" id="GO:0003697">
    <property type="term" value="F:single-stranded DNA binding"/>
    <property type="evidence" value="ECO:0007669"/>
    <property type="project" value="UniProtKB-UniRule"/>
</dbReference>
<accession>A0A7R6T081</accession>
<dbReference type="GO" id="GO:0000731">
    <property type="term" value="P:DNA synthesis involved in DNA repair"/>
    <property type="evidence" value="ECO:0007669"/>
    <property type="project" value="TreeGrafter"/>
</dbReference>
<dbReference type="KEGG" id="thyd:TTHT_2056"/>
<dbReference type="AlphaFoldDB" id="A0A7R6T081"/>
<evidence type="ECO:0000313" key="9">
    <source>
        <dbReference type="Proteomes" id="UP000595564"/>
    </source>
</evidence>
<dbReference type="InterPro" id="IPR042174">
    <property type="entry name" value="RecF_2"/>
</dbReference>
<organism evidence="8 9">
    <name type="scientific">Thermotomaculum hydrothermale</name>
    <dbReference type="NCBI Taxonomy" id="981385"/>
    <lineage>
        <taxon>Bacteria</taxon>
        <taxon>Pseudomonadati</taxon>
        <taxon>Acidobacteriota</taxon>
        <taxon>Holophagae</taxon>
        <taxon>Thermotomaculales</taxon>
        <taxon>Thermotomaculaceae</taxon>
        <taxon>Thermotomaculum</taxon>
    </lineage>
</organism>
<dbReference type="InterPro" id="IPR027417">
    <property type="entry name" value="P-loop_NTPase"/>
</dbReference>
<evidence type="ECO:0000256" key="4">
    <source>
        <dbReference type="ARBA" id="ARBA00022840"/>
    </source>
</evidence>
<feature type="domain" description="RecF/RecN/SMC N-terminal" evidence="7">
    <location>
        <begin position="2"/>
        <end position="319"/>
    </location>
</feature>
<dbReference type="GO" id="GO:0005737">
    <property type="term" value="C:cytoplasm"/>
    <property type="evidence" value="ECO:0007669"/>
    <property type="project" value="UniProtKB-SubCell"/>
</dbReference>
<keyword evidence="6" id="KW-0234">DNA repair</keyword>
<comment type="subcellular location">
    <subcellularLocation>
        <location evidence="6">Cytoplasm</location>
    </subcellularLocation>
</comment>
<comment type="similarity">
    <text evidence="6">Belongs to the RecF family.</text>
</comment>
<keyword evidence="3 6" id="KW-0547">Nucleotide-binding</keyword>
<dbReference type="HAMAP" id="MF_00365">
    <property type="entry name" value="RecF"/>
    <property type="match status" value="1"/>
</dbReference>
<dbReference type="Gene3D" id="1.20.1050.90">
    <property type="entry name" value="RecF/RecN/SMC, N-terminal domain"/>
    <property type="match status" value="1"/>
</dbReference>
<keyword evidence="6" id="KW-0742">SOS response</keyword>
<evidence type="ECO:0000256" key="6">
    <source>
        <dbReference type="HAMAP-Rule" id="MF_00365"/>
    </source>
</evidence>
<dbReference type="EMBL" id="AP017470">
    <property type="protein sequence ID" value="BBB33495.1"/>
    <property type="molecule type" value="Genomic_DNA"/>
</dbReference>
<comment type="function">
    <text evidence="6">The RecF protein is involved in DNA metabolism; it is required for DNA replication and normal SOS inducibility. RecF binds preferentially to single-stranded, linear DNA. It also seems to bind ATP.</text>
</comment>
<dbReference type="RefSeq" id="WP_201327805.1">
    <property type="nucleotide sequence ID" value="NZ_AP017470.1"/>
</dbReference>
<dbReference type="GO" id="GO:0005524">
    <property type="term" value="F:ATP binding"/>
    <property type="evidence" value="ECO:0007669"/>
    <property type="project" value="UniProtKB-UniRule"/>
</dbReference>
<proteinExistence type="inferred from homology"/>
<dbReference type="Pfam" id="PF02463">
    <property type="entry name" value="SMC_N"/>
    <property type="match status" value="1"/>
</dbReference>
<keyword evidence="1 6" id="KW-0963">Cytoplasm</keyword>
<dbReference type="PANTHER" id="PTHR32182">
    <property type="entry name" value="DNA REPLICATION AND REPAIR PROTEIN RECF"/>
    <property type="match status" value="1"/>
</dbReference>
<dbReference type="GO" id="GO:0006302">
    <property type="term" value="P:double-strand break repair"/>
    <property type="evidence" value="ECO:0007669"/>
    <property type="project" value="TreeGrafter"/>
</dbReference>
<keyword evidence="9" id="KW-1185">Reference proteome</keyword>
<dbReference type="NCBIfam" id="TIGR00611">
    <property type="entry name" value="recf"/>
    <property type="match status" value="1"/>
</dbReference>
<evidence type="ECO:0000256" key="1">
    <source>
        <dbReference type="ARBA" id="ARBA00022490"/>
    </source>
</evidence>
<dbReference type="InterPro" id="IPR003395">
    <property type="entry name" value="RecF/RecN/SMC_N"/>
</dbReference>
<evidence type="ECO:0000256" key="2">
    <source>
        <dbReference type="ARBA" id="ARBA00022705"/>
    </source>
</evidence>
<evidence type="ECO:0000256" key="5">
    <source>
        <dbReference type="ARBA" id="ARBA00023125"/>
    </source>
</evidence>
<sequence>MIENFSCINLRCFEEKKLNLDSNFTLIEGENGSGKTTVLEGISLCLRGKSFLTGRINNLVKEGKEFLKVKTEIEGNSIVVTYSKLENKKEILFNGKKEKLSKIYLSYPLFVFNGRLLNFVRTDLITLYKFFNIILSLYDKGYLKAYNEYLKALKQKRRLLTLNVKNDSILPWNTILLERSKIIREKRKKFVKKINNLLREDNFILYKENSLNENNSGVLDREFKEKKILTGCHRDRFYILKENRDMRFFYSSGQQKNIFFDVLTAVGKAFAEKSGKKPVLLLDDFDSEFDSKNLQYCLNNVLENFQIILTTTDKDRYSDFNYNLISL</sequence>
<dbReference type="InterPro" id="IPR001238">
    <property type="entry name" value="DNA-binding_RecF"/>
</dbReference>
<name>A0A7R6T081_9BACT</name>
<feature type="binding site" evidence="6">
    <location>
        <begin position="29"/>
        <end position="36"/>
    </location>
    <ligand>
        <name>ATP</name>
        <dbReference type="ChEBI" id="CHEBI:30616"/>
    </ligand>
</feature>
<keyword evidence="5 6" id="KW-0238">DNA-binding</keyword>
<dbReference type="Gene3D" id="3.40.50.300">
    <property type="entry name" value="P-loop containing nucleotide triphosphate hydrolases"/>
    <property type="match status" value="1"/>
</dbReference>
<evidence type="ECO:0000259" key="7">
    <source>
        <dbReference type="Pfam" id="PF02463"/>
    </source>
</evidence>
<evidence type="ECO:0000256" key="3">
    <source>
        <dbReference type="ARBA" id="ARBA00022741"/>
    </source>
</evidence>